<dbReference type="InterPro" id="IPR001021">
    <property type="entry name" value="Ribosomal_bL25_long"/>
</dbReference>
<dbReference type="InterPro" id="IPR037121">
    <property type="entry name" value="Ribosomal_bL25_C"/>
</dbReference>
<dbReference type="InterPro" id="IPR020056">
    <property type="entry name" value="Rbsml_bL25/Gln-tRNA_synth_N"/>
</dbReference>
<keyword evidence="4 5" id="KW-0687">Ribonucleoprotein</keyword>
<dbReference type="RefSeq" id="WP_049720801.1">
    <property type="nucleotide sequence ID" value="NZ_CP036487.1"/>
</dbReference>
<protein>
    <recommendedName>
        <fullName evidence="5">Large ribosomal subunit protein bL25</fullName>
    </recommendedName>
    <alternativeName>
        <fullName evidence="5">General stress protein CTC</fullName>
    </alternativeName>
</protein>
<proteinExistence type="inferred from homology"/>
<accession>A0ABS0QK43</accession>
<keyword evidence="3 5" id="KW-0689">Ribosomal protein</keyword>
<keyword evidence="10" id="KW-1185">Reference proteome</keyword>
<dbReference type="SUPFAM" id="SSF50715">
    <property type="entry name" value="Ribosomal protein L25-like"/>
    <property type="match status" value="1"/>
</dbReference>
<dbReference type="InterPro" id="IPR029751">
    <property type="entry name" value="Ribosomal_L25_dom"/>
</dbReference>
<reference evidence="9 10" key="1">
    <citation type="submission" date="2020-12" db="EMBL/GenBank/DDBJ databases">
        <title>WGS of Thermoactinomyces spp.</title>
        <authorList>
            <person name="Cheng K."/>
        </authorList>
    </citation>
    <scope>NUCLEOTIDE SEQUENCE [LARGE SCALE GENOMIC DNA]</scope>
    <source>
        <strain evidence="10">CICC 10650\ACCC 41061</strain>
    </source>
</reference>
<dbReference type="NCBIfam" id="TIGR00731">
    <property type="entry name" value="bL25_bact_ctc"/>
    <property type="match status" value="1"/>
</dbReference>
<evidence type="ECO:0000313" key="10">
    <source>
        <dbReference type="Proteomes" id="UP000641910"/>
    </source>
</evidence>
<evidence type="ECO:0000256" key="5">
    <source>
        <dbReference type="HAMAP-Rule" id="MF_01334"/>
    </source>
</evidence>
<evidence type="ECO:0000313" key="9">
    <source>
        <dbReference type="EMBL" id="MBH8589338.1"/>
    </source>
</evidence>
<dbReference type="NCBIfam" id="NF004133">
    <property type="entry name" value="PRK05618.2-4"/>
    <property type="match status" value="1"/>
</dbReference>
<dbReference type="Pfam" id="PF14693">
    <property type="entry name" value="Ribosomal_TL5_C"/>
    <property type="match status" value="1"/>
</dbReference>
<evidence type="ECO:0000256" key="2">
    <source>
        <dbReference type="ARBA" id="ARBA00022884"/>
    </source>
</evidence>
<evidence type="ECO:0000256" key="3">
    <source>
        <dbReference type="ARBA" id="ARBA00022980"/>
    </source>
</evidence>
<evidence type="ECO:0000256" key="4">
    <source>
        <dbReference type="ARBA" id="ARBA00023274"/>
    </source>
</evidence>
<feature type="domain" description="Large ribosomal subunit protein bL25 L25" evidence="7">
    <location>
        <begin position="5"/>
        <end position="86"/>
    </location>
</feature>
<evidence type="ECO:0000256" key="6">
    <source>
        <dbReference type="SAM" id="MobiDB-lite"/>
    </source>
</evidence>
<sequence length="200" mass="21937">MSNAITAVKREKTGSLNALRKQGQIPAILYGKGLDPVKLAVDYSEAQKQVQSNGFVDLNVAGKTHRVMVRDIQRDPIKSSILHIDFLKVEMNEPLHVEVPVHLTGEAAGVKSGGILEQHLRLVEVKALPSDIPESIEADVSHLQVGDSLLLKDIKVPDRVELLHFEPETTVATVVPPAKSEDIDNEEKAVDTDTDEEETE</sequence>
<keyword evidence="1 5" id="KW-0699">rRNA-binding</keyword>
<dbReference type="InterPro" id="IPR020057">
    <property type="entry name" value="Ribosomal_bL25_b-dom"/>
</dbReference>
<organism evidence="9 10">
    <name type="scientific">Thermoactinomyces vulgaris</name>
    <dbReference type="NCBI Taxonomy" id="2026"/>
    <lineage>
        <taxon>Bacteria</taxon>
        <taxon>Bacillati</taxon>
        <taxon>Bacillota</taxon>
        <taxon>Bacilli</taxon>
        <taxon>Bacillales</taxon>
        <taxon>Thermoactinomycetaceae</taxon>
        <taxon>Thermoactinomyces</taxon>
    </lineage>
</organism>
<feature type="domain" description="Large ribosomal subunit protein bL25 beta" evidence="8">
    <location>
        <begin position="95"/>
        <end position="177"/>
    </location>
</feature>
<dbReference type="InterPro" id="IPR011035">
    <property type="entry name" value="Ribosomal_bL25/Gln-tRNA_synth"/>
</dbReference>
<dbReference type="HAMAP" id="MF_01334">
    <property type="entry name" value="Ribosomal_bL25_CTC"/>
    <property type="match status" value="1"/>
</dbReference>
<dbReference type="Proteomes" id="UP000641910">
    <property type="component" value="Unassembled WGS sequence"/>
</dbReference>
<dbReference type="PANTHER" id="PTHR33284:SF1">
    <property type="entry name" value="RIBOSOMAL PROTEIN L25_GLN-TRNA SYNTHETASE, ANTI-CODON-BINDING DOMAIN-CONTAINING PROTEIN"/>
    <property type="match status" value="1"/>
</dbReference>
<dbReference type="EMBL" id="JAECVU010000007">
    <property type="protein sequence ID" value="MBH8589338.1"/>
    <property type="molecule type" value="Genomic_DNA"/>
</dbReference>
<evidence type="ECO:0000256" key="1">
    <source>
        <dbReference type="ARBA" id="ARBA00022730"/>
    </source>
</evidence>
<feature type="region of interest" description="Disordered" evidence="6">
    <location>
        <begin position="175"/>
        <end position="200"/>
    </location>
</feature>
<dbReference type="PANTHER" id="PTHR33284">
    <property type="entry name" value="RIBOSOMAL PROTEIN L25/GLN-TRNA SYNTHETASE, ANTI-CODON-BINDING DOMAIN-CONTAINING PROTEIN"/>
    <property type="match status" value="1"/>
</dbReference>
<feature type="compositionally biased region" description="Basic and acidic residues" evidence="6">
    <location>
        <begin position="179"/>
        <end position="191"/>
    </location>
</feature>
<comment type="function">
    <text evidence="5">This is one of the proteins that binds to the 5S RNA in the ribosome where it forms part of the central protuberance.</text>
</comment>
<gene>
    <name evidence="5" type="primary">rplY</name>
    <name evidence="5" type="synonym">ctc</name>
    <name evidence="9" type="ORF">I8U22_11005</name>
</gene>
<dbReference type="Pfam" id="PF01386">
    <property type="entry name" value="Ribosomal_L25p"/>
    <property type="match status" value="1"/>
</dbReference>
<comment type="subunit">
    <text evidence="5">Part of the 50S ribosomal subunit; part of the 5S rRNA/L5/L18/L25 subcomplex. Contacts the 5S rRNA. Binds to the 5S rRNA independently of L5 and L18.</text>
</comment>
<evidence type="ECO:0000259" key="8">
    <source>
        <dbReference type="Pfam" id="PF14693"/>
    </source>
</evidence>
<dbReference type="InterPro" id="IPR020930">
    <property type="entry name" value="Ribosomal_uL5_bac-type"/>
</dbReference>
<dbReference type="Gene3D" id="2.40.240.10">
    <property type="entry name" value="Ribosomal Protein L25, Chain P"/>
    <property type="match status" value="1"/>
</dbReference>
<keyword evidence="2 5" id="KW-0694">RNA-binding</keyword>
<dbReference type="CDD" id="cd00495">
    <property type="entry name" value="Ribosomal_L25_TL5_CTC"/>
    <property type="match status" value="1"/>
</dbReference>
<name>A0ABS0QK43_THEVU</name>
<dbReference type="Gene3D" id="2.170.120.20">
    <property type="entry name" value="Ribosomal protein L25, beta domain"/>
    <property type="match status" value="1"/>
</dbReference>
<evidence type="ECO:0000259" key="7">
    <source>
        <dbReference type="Pfam" id="PF01386"/>
    </source>
</evidence>
<comment type="caution">
    <text evidence="9">The sequence shown here is derived from an EMBL/GenBank/DDBJ whole genome shotgun (WGS) entry which is preliminary data.</text>
</comment>
<dbReference type="GO" id="GO:0005840">
    <property type="term" value="C:ribosome"/>
    <property type="evidence" value="ECO:0007669"/>
    <property type="project" value="UniProtKB-KW"/>
</dbReference>
<comment type="similarity">
    <text evidence="5">Belongs to the bacterial ribosomal protein bL25 family. CTC subfamily.</text>
</comment>